<keyword evidence="3" id="KW-0862">Zinc</keyword>
<dbReference type="Proteomes" id="UP000627446">
    <property type="component" value="Unassembled WGS sequence"/>
</dbReference>
<dbReference type="Pfam" id="PF04828">
    <property type="entry name" value="GFA"/>
    <property type="match status" value="1"/>
</dbReference>
<comment type="caution">
    <text evidence="5">The sequence shown here is derived from an EMBL/GenBank/DDBJ whole genome shotgun (WGS) entry which is preliminary data.</text>
</comment>
<dbReference type="PANTHER" id="PTHR28620:SF1">
    <property type="entry name" value="CENP-V_GFA DOMAIN-CONTAINING PROTEIN"/>
    <property type="match status" value="1"/>
</dbReference>
<organism evidence="5 6">
    <name type="scientific">Undibacterium nitidum</name>
    <dbReference type="NCBI Taxonomy" id="2762298"/>
    <lineage>
        <taxon>Bacteria</taxon>
        <taxon>Pseudomonadati</taxon>
        <taxon>Pseudomonadota</taxon>
        <taxon>Betaproteobacteria</taxon>
        <taxon>Burkholderiales</taxon>
        <taxon>Oxalobacteraceae</taxon>
        <taxon>Undibacterium</taxon>
    </lineage>
</organism>
<dbReference type="InterPro" id="IPR011057">
    <property type="entry name" value="Mss4-like_sf"/>
</dbReference>
<gene>
    <name evidence="5" type="ORF">H8K36_10850</name>
</gene>
<protein>
    <submittedName>
        <fullName evidence="5">GFA family protein</fullName>
    </submittedName>
</protein>
<dbReference type="InterPro" id="IPR006913">
    <property type="entry name" value="CENP-V/GFA"/>
</dbReference>
<keyword evidence="2" id="KW-0479">Metal-binding</keyword>
<accession>A0A923HLJ5</accession>
<keyword evidence="6" id="KW-1185">Reference proteome</keyword>
<dbReference type="GO" id="GO:0046872">
    <property type="term" value="F:metal ion binding"/>
    <property type="evidence" value="ECO:0007669"/>
    <property type="project" value="UniProtKB-KW"/>
</dbReference>
<proteinExistence type="inferred from homology"/>
<evidence type="ECO:0000313" key="5">
    <source>
        <dbReference type="EMBL" id="MBC3881875.1"/>
    </source>
</evidence>
<dbReference type="SUPFAM" id="SSF51316">
    <property type="entry name" value="Mss4-like"/>
    <property type="match status" value="1"/>
</dbReference>
<dbReference type="EMBL" id="JACOFZ010000003">
    <property type="protein sequence ID" value="MBC3881875.1"/>
    <property type="molecule type" value="Genomic_DNA"/>
</dbReference>
<evidence type="ECO:0000256" key="3">
    <source>
        <dbReference type="ARBA" id="ARBA00022833"/>
    </source>
</evidence>
<evidence type="ECO:0000313" key="6">
    <source>
        <dbReference type="Proteomes" id="UP000627446"/>
    </source>
</evidence>
<dbReference type="GO" id="GO:0016846">
    <property type="term" value="F:carbon-sulfur lyase activity"/>
    <property type="evidence" value="ECO:0007669"/>
    <property type="project" value="InterPro"/>
</dbReference>
<dbReference type="PANTHER" id="PTHR28620">
    <property type="entry name" value="CENTROMERE PROTEIN V"/>
    <property type="match status" value="1"/>
</dbReference>
<dbReference type="RefSeq" id="WP_186916466.1">
    <property type="nucleotide sequence ID" value="NZ_JACOFZ010000003.1"/>
</dbReference>
<dbReference type="AlphaFoldDB" id="A0A923HLJ5"/>
<dbReference type="Gene3D" id="2.170.150.70">
    <property type="match status" value="1"/>
</dbReference>
<dbReference type="InterPro" id="IPR052355">
    <property type="entry name" value="CENP-V-like"/>
</dbReference>
<dbReference type="PROSITE" id="PS51891">
    <property type="entry name" value="CENP_V_GFA"/>
    <property type="match status" value="1"/>
</dbReference>
<evidence type="ECO:0000259" key="4">
    <source>
        <dbReference type="PROSITE" id="PS51891"/>
    </source>
</evidence>
<evidence type="ECO:0000256" key="2">
    <source>
        <dbReference type="ARBA" id="ARBA00022723"/>
    </source>
</evidence>
<comment type="similarity">
    <text evidence="1">Belongs to the Gfa family.</text>
</comment>
<reference evidence="5" key="1">
    <citation type="submission" date="2020-08" db="EMBL/GenBank/DDBJ databases">
        <title>Novel species isolated from subtropical streams in China.</title>
        <authorList>
            <person name="Lu H."/>
        </authorList>
    </citation>
    <scope>NUCLEOTIDE SEQUENCE</scope>
    <source>
        <strain evidence="5">LX22W</strain>
    </source>
</reference>
<feature type="domain" description="CENP-V/GFA" evidence="4">
    <location>
        <begin position="2"/>
        <end position="116"/>
    </location>
</feature>
<name>A0A923HLJ5_9BURK</name>
<sequence length="119" mass="13491">MLEATCHCGAVRIQVPAVPAFIVDCNCSICRRNGALWAFYTNDVVKMQGHPENTTAYIWGPRTIRTMHCKYCGCATHWETIDAMEGSRVGINTRNFDPLTMQGIRVRRFDGADTWTYLD</sequence>
<evidence type="ECO:0000256" key="1">
    <source>
        <dbReference type="ARBA" id="ARBA00005495"/>
    </source>
</evidence>